<dbReference type="PANTHER" id="PTHR34659:SF8">
    <property type="entry name" value="(RAPE) HYPOTHETICAL PROTEIN"/>
    <property type="match status" value="1"/>
</dbReference>
<comment type="caution">
    <text evidence="2">The sequence shown here is derived from an EMBL/GenBank/DDBJ whole genome shotgun (WGS) entry which is preliminary data.</text>
</comment>
<protein>
    <submittedName>
        <fullName evidence="2">Uncharacterized protein</fullName>
    </submittedName>
</protein>
<dbReference type="GO" id="GO:0006950">
    <property type="term" value="P:response to stress"/>
    <property type="evidence" value="ECO:0007669"/>
    <property type="project" value="TreeGrafter"/>
</dbReference>
<organism evidence="2 3">
    <name type="scientific">Arachis hypogaea</name>
    <name type="common">Peanut</name>
    <dbReference type="NCBI Taxonomy" id="3818"/>
    <lineage>
        <taxon>Eukaryota</taxon>
        <taxon>Viridiplantae</taxon>
        <taxon>Streptophyta</taxon>
        <taxon>Embryophyta</taxon>
        <taxon>Tracheophyta</taxon>
        <taxon>Spermatophyta</taxon>
        <taxon>Magnoliopsida</taxon>
        <taxon>eudicotyledons</taxon>
        <taxon>Gunneridae</taxon>
        <taxon>Pentapetalae</taxon>
        <taxon>rosids</taxon>
        <taxon>fabids</taxon>
        <taxon>Fabales</taxon>
        <taxon>Fabaceae</taxon>
        <taxon>Papilionoideae</taxon>
        <taxon>50 kb inversion clade</taxon>
        <taxon>dalbergioids sensu lato</taxon>
        <taxon>Dalbergieae</taxon>
        <taxon>Pterocarpus clade</taxon>
        <taxon>Arachis</taxon>
    </lineage>
</organism>
<reference evidence="2 3" key="1">
    <citation type="submission" date="2019-01" db="EMBL/GenBank/DDBJ databases">
        <title>Sequencing of cultivated peanut Arachis hypogaea provides insights into genome evolution and oil improvement.</title>
        <authorList>
            <person name="Chen X."/>
        </authorList>
    </citation>
    <scope>NUCLEOTIDE SEQUENCE [LARGE SCALE GENOMIC DNA]</scope>
    <source>
        <strain evidence="3">cv. Fuhuasheng</strain>
        <tissue evidence="2">Leaves</tissue>
    </source>
</reference>
<dbReference type="AlphaFoldDB" id="A0A445DZT8"/>
<feature type="region of interest" description="Disordered" evidence="1">
    <location>
        <begin position="198"/>
        <end position="219"/>
    </location>
</feature>
<dbReference type="PANTHER" id="PTHR34659">
    <property type="entry name" value="BNAA05G11610D PROTEIN"/>
    <property type="match status" value="1"/>
</dbReference>
<dbReference type="InterPro" id="IPR053273">
    <property type="entry name" value="CST_Regulator"/>
</dbReference>
<evidence type="ECO:0000256" key="1">
    <source>
        <dbReference type="SAM" id="MobiDB-lite"/>
    </source>
</evidence>
<dbReference type="GO" id="GO:0005776">
    <property type="term" value="C:autophagosome"/>
    <property type="evidence" value="ECO:0007669"/>
    <property type="project" value="TreeGrafter"/>
</dbReference>
<name>A0A445DZT8_ARAHY</name>
<gene>
    <name evidence="2" type="ORF">Ahy_A03g015122</name>
</gene>
<accession>A0A445DZT8</accession>
<dbReference type="EMBL" id="SDMP01000003">
    <property type="protein sequence ID" value="RYR68639.1"/>
    <property type="molecule type" value="Genomic_DNA"/>
</dbReference>
<keyword evidence="3" id="KW-1185">Reference proteome</keyword>
<evidence type="ECO:0000313" key="3">
    <source>
        <dbReference type="Proteomes" id="UP000289738"/>
    </source>
</evidence>
<proteinExistence type="predicted"/>
<evidence type="ECO:0000313" key="2">
    <source>
        <dbReference type="EMBL" id="RYR68639.1"/>
    </source>
</evidence>
<dbReference type="Proteomes" id="UP000289738">
    <property type="component" value="Chromosome A03"/>
</dbReference>
<dbReference type="GO" id="GO:0061908">
    <property type="term" value="C:phagophore"/>
    <property type="evidence" value="ECO:0007669"/>
    <property type="project" value="TreeGrafter"/>
</dbReference>
<sequence length="386" mass="43489">MITMDVKGITWVGNIYKKFENMCLEAEDIICEDAVKYIENQMQTVGTNVKKLYSDVMRDFIPPCSYDLDEKIASGPVDPYIDAWLFERPFQSLKEKPMKEDFKHKKYDLGIHHDSNNDTIRAASDDGTCLSDAMFISSSRSSVRRRNFISHSRHYVETTNIKSNIRIDGNQEIKRVVASKKFDKTTLAETNACRATQSCETSNEDISPAVGDSKPPSSEVTRCSSITDSCIEIENASSEQSPNVPEFTKSALMDFLDSYIVSLVGFSSDRTIQADDCSSSMVVISHPGINSYRHKTMQQDHLNVEETCVMVTGDELKLIPKVGDSSKTNKKSRRRVFSLAKKSARKQEYEELAAWHGNGEKLNGDCVEKLDLDPLPSISEPEWELL</sequence>